<evidence type="ECO:0000313" key="15">
    <source>
        <dbReference type="EMBL" id="PKV96292.1"/>
    </source>
</evidence>
<feature type="signal peptide" evidence="14">
    <location>
        <begin position="1"/>
        <end position="37"/>
    </location>
</feature>
<dbReference type="GO" id="GO:0003796">
    <property type="term" value="F:lysozyme activity"/>
    <property type="evidence" value="ECO:0007669"/>
    <property type="project" value="UniProtKB-EC"/>
</dbReference>
<dbReference type="InterPro" id="IPR008270">
    <property type="entry name" value="Glyco_hydro_25_AS"/>
</dbReference>
<feature type="region of interest" description="Disordered" evidence="13">
    <location>
        <begin position="281"/>
        <end position="312"/>
    </location>
</feature>
<dbReference type="InterPro" id="IPR006311">
    <property type="entry name" value="TAT_signal"/>
</dbReference>
<dbReference type="InterPro" id="IPR052552">
    <property type="entry name" value="YeaO-like"/>
</dbReference>
<dbReference type="Proteomes" id="UP000233750">
    <property type="component" value="Unassembled WGS sequence"/>
</dbReference>
<evidence type="ECO:0000313" key="16">
    <source>
        <dbReference type="Proteomes" id="UP000233750"/>
    </source>
</evidence>
<dbReference type="PANTHER" id="PTHR36849:SF1">
    <property type="entry name" value="CYTOPLASMIC PROTEIN"/>
    <property type="match status" value="1"/>
</dbReference>
<feature type="chain" id="PRO_5014606713" description="Lysozyme" evidence="14">
    <location>
        <begin position="38"/>
        <end position="472"/>
    </location>
</feature>
<dbReference type="AlphaFoldDB" id="A0A2N3WQZ2"/>
<accession>A0A2N3WQZ2</accession>
<comment type="catalytic activity">
    <reaction evidence="1 12">
        <text>Hydrolysis of (1-&gt;4)-beta-linkages between N-acetylmuramic acid and N-acetyl-D-glucosamine residues in a peptidoglycan and between N-acetyl-D-glucosamine residues in chitodextrins.</text>
        <dbReference type="EC" id="3.2.1.17"/>
    </reaction>
</comment>
<dbReference type="GO" id="GO:0009253">
    <property type="term" value="P:peptidoglycan catabolic process"/>
    <property type="evidence" value="ECO:0007669"/>
    <property type="project" value="InterPro"/>
</dbReference>
<evidence type="ECO:0000256" key="5">
    <source>
        <dbReference type="ARBA" id="ARBA00022525"/>
    </source>
</evidence>
<dbReference type="SUPFAM" id="SSF51445">
    <property type="entry name" value="(Trans)glycosidases"/>
    <property type="match status" value="1"/>
</dbReference>
<evidence type="ECO:0000256" key="14">
    <source>
        <dbReference type="SAM" id="SignalP"/>
    </source>
</evidence>
<evidence type="ECO:0000256" key="10">
    <source>
        <dbReference type="ARBA" id="ARBA00023295"/>
    </source>
</evidence>
<dbReference type="FunFam" id="3.20.20.80:FF:000060">
    <property type="entry name" value="Lysozyme M1"/>
    <property type="match status" value="1"/>
</dbReference>
<dbReference type="PANTHER" id="PTHR36849">
    <property type="entry name" value="CYTOPLASMIC PROTEIN-RELATED"/>
    <property type="match status" value="1"/>
</dbReference>
<comment type="subcellular location">
    <subcellularLocation>
        <location evidence="2">Secreted</location>
    </subcellularLocation>
</comment>
<gene>
    <name evidence="15" type="ORF">ATK30_7230</name>
</gene>
<feature type="region of interest" description="Disordered" evidence="13">
    <location>
        <begin position="41"/>
        <end position="76"/>
    </location>
</feature>
<keyword evidence="14" id="KW-0732">Signal</keyword>
<feature type="region of interest" description="Disordered" evidence="13">
    <location>
        <begin position="327"/>
        <end position="354"/>
    </location>
</feature>
<evidence type="ECO:0000256" key="1">
    <source>
        <dbReference type="ARBA" id="ARBA00000632"/>
    </source>
</evidence>
<keyword evidence="5" id="KW-0964">Secreted</keyword>
<protein>
    <recommendedName>
        <fullName evidence="4 12">Lysozyme</fullName>
        <ecNumber evidence="4 12">3.2.1.17</ecNumber>
    </recommendedName>
</protein>
<dbReference type="GO" id="GO:0031640">
    <property type="term" value="P:killing of cells of another organism"/>
    <property type="evidence" value="ECO:0007669"/>
    <property type="project" value="UniProtKB-KW"/>
</dbReference>
<dbReference type="InterPro" id="IPR018077">
    <property type="entry name" value="Glyco_hydro_fam25_subgr"/>
</dbReference>
<evidence type="ECO:0000256" key="9">
    <source>
        <dbReference type="ARBA" id="ARBA00023157"/>
    </source>
</evidence>
<comment type="caution">
    <text evidence="15">The sequence shown here is derived from an EMBL/GenBank/DDBJ whole genome shotgun (WGS) entry which is preliminary data.</text>
</comment>
<dbReference type="PROSITE" id="PS00953">
    <property type="entry name" value="GLYCOSYL_HYDROL_F25_1"/>
    <property type="match status" value="1"/>
</dbReference>
<keyword evidence="6" id="KW-0929">Antimicrobial</keyword>
<name>A0A2N3WQZ2_9PSEU</name>
<comment type="function">
    <text evidence="11">This enzyme has both lysozyme (acetylmuramidase) and diacetylmuramidase activities.</text>
</comment>
<feature type="compositionally biased region" description="Basic and acidic residues" evidence="13">
    <location>
        <begin position="301"/>
        <end position="312"/>
    </location>
</feature>
<dbReference type="PROSITE" id="PS51904">
    <property type="entry name" value="GLYCOSYL_HYDROL_F25_2"/>
    <property type="match status" value="1"/>
</dbReference>
<dbReference type="EC" id="3.2.1.17" evidence="4 12"/>
<evidence type="ECO:0000256" key="12">
    <source>
        <dbReference type="RuleBase" id="RU361176"/>
    </source>
</evidence>
<evidence type="ECO:0000256" key="8">
    <source>
        <dbReference type="ARBA" id="ARBA00022801"/>
    </source>
</evidence>
<dbReference type="GO" id="GO:0005576">
    <property type="term" value="C:extracellular region"/>
    <property type="evidence" value="ECO:0007669"/>
    <property type="project" value="UniProtKB-SubCell"/>
</dbReference>
<keyword evidence="7" id="KW-0081">Bacteriolytic enzyme</keyword>
<evidence type="ECO:0000256" key="6">
    <source>
        <dbReference type="ARBA" id="ARBA00022529"/>
    </source>
</evidence>
<dbReference type="InterPro" id="IPR002053">
    <property type="entry name" value="Glyco_hydro_25"/>
</dbReference>
<dbReference type="Gene3D" id="3.20.20.80">
    <property type="entry name" value="Glycosidases"/>
    <property type="match status" value="1"/>
</dbReference>
<proteinExistence type="inferred from homology"/>
<dbReference type="InterPro" id="IPR017853">
    <property type="entry name" value="GH"/>
</dbReference>
<keyword evidence="8 12" id="KW-0378">Hydrolase</keyword>
<keyword evidence="16" id="KW-1185">Reference proteome</keyword>
<evidence type="ECO:0000256" key="2">
    <source>
        <dbReference type="ARBA" id="ARBA00004613"/>
    </source>
</evidence>
<reference evidence="15 16" key="1">
    <citation type="submission" date="2017-12" db="EMBL/GenBank/DDBJ databases">
        <title>Sequencing the genomes of 1000 Actinobacteria strains.</title>
        <authorList>
            <person name="Klenk H.-P."/>
        </authorList>
    </citation>
    <scope>NUCLEOTIDE SEQUENCE [LARGE SCALE GENOMIC DNA]</scope>
    <source>
        <strain evidence="15 16">DSM 45165</strain>
    </source>
</reference>
<dbReference type="GO" id="GO:0016998">
    <property type="term" value="P:cell wall macromolecule catabolic process"/>
    <property type="evidence" value="ECO:0007669"/>
    <property type="project" value="InterPro"/>
</dbReference>
<dbReference type="Pfam" id="PF22752">
    <property type="entry name" value="DUF488-N3i"/>
    <property type="match status" value="1"/>
</dbReference>
<sequence>MTTHHWGPAGRARRRLAGAVFAAAAALLVATAPNASAAPAAAASTSAETPDNHQMGASIRAHEPGGPAVAPASVETTTPGIDVSSYQGAVDWQSYWNQGKRFAYVKATEGTGYQNPDFSQQYNGSYSVGMIRGAYHYGRPDLSGGAAQADYFVAHGGGWSQDGKTLPGTLDIEWGPSSACYGLSQSAMVSWIKAFSDEYHAKTSRWPVIYTAASWWTQCTGNGGDFSDLDLLLHRRRRPRDLARRVGEPQELPRVLVQRPSGHRRLHAGRHPIEQRRPEFAFEDADLPGQRGLRHHQRRGRPADRPLGEHGDEVPQLTQFHTLGLYPRGLRPGGRRRTLAREPRTRKGAAVPMSKRQVRVRRVYDAPESADGSRVLVDRLWPRGLSKDRAHLDDWLKQISPSTELRKWYAHDPDRYGEFAKRYRAELEEPERAQALDHLRALAKKGPLTLLTATKRSDISEAAVLADLLRSS</sequence>
<evidence type="ECO:0000256" key="7">
    <source>
        <dbReference type="ARBA" id="ARBA00022638"/>
    </source>
</evidence>
<evidence type="ECO:0000256" key="3">
    <source>
        <dbReference type="ARBA" id="ARBA00010646"/>
    </source>
</evidence>
<dbReference type="PROSITE" id="PS51318">
    <property type="entry name" value="TAT"/>
    <property type="match status" value="1"/>
</dbReference>
<dbReference type="SMART" id="SM00641">
    <property type="entry name" value="Glyco_25"/>
    <property type="match status" value="1"/>
</dbReference>
<evidence type="ECO:0000256" key="13">
    <source>
        <dbReference type="SAM" id="MobiDB-lite"/>
    </source>
</evidence>
<organism evidence="15 16">
    <name type="scientific">Amycolatopsis echigonensis</name>
    <dbReference type="NCBI Taxonomy" id="2576905"/>
    <lineage>
        <taxon>Bacteria</taxon>
        <taxon>Bacillati</taxon>
        <taxon>Actinomycetota</taxon>
        <taxon>Actinomycetes</taxon>
        <taxon>Pseudonocardiales</taxon>
        <taxon>Pseudonocardiaceae</taxon>
        <taxon>Amycolatopsis</taxon>
    </lineage>
</organism>
<dbReference type="Pfam" id="PF01183">
    <property type="entry name" value="Glyco_hydro_25"/>
    <property type="match status" value="1"/>
</dbReference>
<keyword evidence="9" id="KW-1015">Disulfide bond</keyword>
<evidence type="ECO:0000256" key="11">
    <source>
        <dbReference type="ARBA" id="ARBA00055588"/>
    </source>
</evidence>
<keyword evidence="10 12" id="KW-0326">Glycosidase</keyword>
<dbReference type="GO" id="GO:0042742">
    <property type="term" value="P:defense response to bacterium"/>
    <property type="evidence" value="ECO:0007669"/>
    <property type="project" value="UniProtKB-KW"/>
</dbReference>
<evidence type="ECO:0000256" key="4">
    <source>
        <dbReference type="ARBA" id="ARBA00012732"/>
    </source>
</evidence>
<comment type="similarity">
    <text evidence="3 12">Belongs to the glycosyl hydrolase 25 family.</text>
</comment>
<dbReference type="EMBL" id="PJMY01000003">
    <property type="protein sequence ID" value="PKV96292.1"/>
    <property type="molecule type" value="Genomic_DNA"/>
</dbReference>